<dbReference type="GO" id="GO:0016192">
    <property type="term" value="P:vesicle-mediated transport"/>
    <property type="evidence" value="ECO:0007669"/>
    <property type="project" value="TreeGrafter"/>
</dbReference>
<name>A0A165GNM7_XYLHT</name>
<keyword evidence="2" id="KW-0472">Membrane</keyword>
<feature type="compositionally biased region" description="Pro residues" evidence="1">
    <location>
        <begin position="153"/>
        <end position="162"/>
    </location>
</feature>
<dbReference type="InterPro" id="IPR020999">
    <property type="entry name" value="Chitin_synth_reg_RCR"/>
</dbReference>
<gene>
    <name evidence="3" type="ORF">L228DRAFT_268873</name>
</gene>
<evidence type="ECO:0000313" key="3">
    <source>
        <dbReference type="EMBL" id="KZF22408.1"/>
    </source>
</evidence>
<dbReference type="Pfam" id="PF12273">
    <property type="entry name" value="RCR"/>
    <property type="match status" value="1"/>
</dbReference>
<dbReference type="PANTHER" id="PTHR28187">
    <property type="entry name" value="PROTEIN RCR1-RELATED"/>
    <property type="match status" value="1"/>
</dbReference>
<evidence type="ECO:0000256" key="1">
    <source>
        <dbReference type="SAM" id="MobiDB-lite"/>
    </source>
</evidence>
<dbReference type="GeneID" id="28900342"/>
<organism evidence="3 4">
    <name type="scientific">Xylona heveae (strain CBS 132557 / TC161)</name>
    <dbReference type="NCBI Taxonomy" id="1328760"/>
    <lineage>
        <taxon>Eukaryota</taxon>
        <taxon>Fungi</taxon>
        <taxon>Dikarya</taxon>
        <taxon>Ascomycota</taxon>
        <taxon>Pezizomycotina</taxon>
        <taxon>Xylonomycetes</taxon>
        <taxon>Xylonales</taxon>
        <taxon>Xylonaceae</taxon>
        <taxon>Xylona</taxon>
    </lineage>
</organism>
<dbReference type="EMBL" id="KV407459">
    <property type="protein sequence ID" value="KZF22408.1"/>
    <property type="molecule type" value="Genomic_DNA"/>
</dbReference>
<dbReference type="Proteomes" id="UP000076632">
    <property type="component" value="Unassembled WGS sequence"/>
</dbReference>
<keyword evidence="2" id="KW-1133">Transmembrane helix</keyword>
<keyword evidence="4" id="KW-1185">Reference proteome</keyword>
<keyword evidence="2" id="KW-0812">Transmembrane</keyword>
<dbReference type="AlphaFoldDB" id="A0A165GNM7"/>
<feature type="region of interest" description="Disordered" evidence="1">
    <location>
        <begin position="72"/>
        <end position="171"/>
    </location>
</feature>
<evidence type="ECO:0000313" key="4">
    <source>
        <dbReference type="Proteomes" id="UP000076632"/>
    </source>
</evidence>
<dbReference type="PANTHER" id="PTHR28187:SF1">
    <property type="entry name" value="PROTEIN RCR1-RELATED"/>
    <property type="match status" value="1"/>
</dbReference>
<dbReference type="OrthoDB" id="3556830at2759"/>
<feature type="compositionally biased region" description="Low complexity" evidence="1">
    <location>
        <begin position="82"/>
        <end position="107"/>
    </location>
</feature>
<feature type="compositionally biased region" description="Polar residues" evidence="1">
    <location>
        <begin position="126"/>
        <end position="143"/>
    </location>
</feature>
<evidence type="ECO:0000256" key="2">
    <source>
        <dbReference type="SAM" id="Phobius"/>
    </source>
</evidence>
<sequence>MSPTFLSKRYYCNNYSYSYGSYNCSSGWYNWGRWVLLAILIALAFLFFFFFSCITSRRRRRAGRQPFYGTAWLGGKPPVGHGPATYNNNNTNNNPGGPQPYYGSYYQPPAPPYSPPANHTYYGNGPPQQSGVELQQPQNSYQPYRTPEDNVYSPPPGPPPGHPKQGDGIVR</sequence>
<protein>
    <submittedName>
        <fullName evidence="3">Uncharacterized protein</fullName>
    </submittedName>
</protein>
<proteinExistence type="predicted"/>
<dbReference type="InParanoid" id="A0A165GNM7"/>
<feature type="transmembrane region" description="Helical" evidence="2">
    <location>
        <begin position="31"/>
        <end position="54"/>
    </location>
</feature>
<dbReference type="RefSeq" id="XP_018187963.1">
    <property type="nucleotide sequence ID" value="XM_018335205.1"/>
</dbReference>
<dbReference type="OMA" id="YDWGRWV"/>
<reference evidence="3 4" key="1">
    <citation type="journal article" date="2016" name="Fungal Biol.">
        <title>The genome of Xylona heveae provides a window into fungal endophytism.</title>
        <authorList>
            <person name="Gazis R."/>
            <person name="Kuo A."/>
            <person name="Riley R."/>
            <person name="LaButti K."/>
            <person name="Lipzen A."/>
            <person name="Lin J."/>
            <person name="Amirebrahimi M."/>
            <person name="Hesse C.N."/>
            <person name="Spatafora J.W."/>
            <person name="Henrissat B."/>
            <person name="Hainaut M."/>
            <person name="Grigoriev I.V."/>
            <person name="Hibbett D.S."/>
        </authorList>
    </citation>
    <scope>NUCLEOTIDE SEQUENCE [LARGE SCALE GENOMIC DNA]</scope>
    <source>
        <strain evidence="3 4">TC161</strain>
    </source>
</reference>
<accession>A0A165GNM7</accession>